<evidence type="ECO:0000313" key="8">
    <source>
        <dbReference type="Proteomes" id="UP000253501"/>
    </source>
</evidence>
<dbReference type="InterPro" id="IPR004089">
    <property type="entry name" value="MCPsignal_dom"/>
</dbReference>
<keyword evidence="1 3" id="KW-0807">Transducer</keyword>
<dbReference type="PRINTS" id="PR00260">
    <property type="entry name" value="CHEMTRNSDUCR"/>
</dbReference>
<name>A0A367PG31_CUPNE</name>
<dbReference type="PANTHER" id="PTHR32089:SF120">
    <property type="entry name" value="METHYL-ACCEPTING CHEMOTAXIS PROTEIN TLPQ"/>
    <property type="match status" value="1"/>
</dbReference>
<dbReference type="GO" id="GO:0016020">
    <property type="term" value="C:membrane"/>
    <property type="evidence" value="ECO:0007669"/>
    <property type="project" value="InterPro"/>
</dbReference>
<keyword evidence="4" id="KW-0812">Transmembrane</keyword>
<sequence length="540" mass="58406">MKYWTIRARILASFALILLIMALMGFVAFNRLSAIQRESDTMKKDALSGLHFSTAMRATWSELYVLGWQAMLASSDEERQRFFGLTREAKQRLNALEHSYEATIGRDDDAVKRLDAYKAIRDKFDQPSRMFSESNAWAGSAAAQAALLGPLHIAWVEGRKAAQTLVDNSNSKADHAAAAISRSVDLAMISIAVSLLVAAIAAAICGHLLLRTITVPMQGIVGLLANLRGGDLRQRLELNREDEFLAVEQGFNQMAGDLTGLIEHTQRSAIHVTTSVNQIAATARQQQATAEQTSASATEISATSLQISATARDLVRTMAEVSSTAEQTAGLAGNSQVILTHMDASMDHVLETAASVHAQLANLNEKASNISQVVTTIAKVADQANLLSLNAAIEAEKAADLGRGFTVVAIEIRRLADQTAVATYDIKQIVCEMLSAVATGVMSMDKFIEEVRRRMADGRQVRDQMSQIIGRVQSLAPRVQTVHEGVQAQAGGARQINQALTQLSEAARQTVESLRQSNEAIGQLTLVANDLRAGVSRFQV</sequence>
<dbReference type="EMBL" id="QDHA01000044">
    <property type="protein sequence ID" value="RCJ06851.1"/>
    <property type="molecule type" value="Genomic_DNA"/>
</dbReference>
<proteinExistence type="inferred from homology"/>
<dbReference type="Gene3D" id="1.10.287.950">
    <property type="entry name" value="Methyl-accepting chemotaxis protein"/>
    <property type="match status" value="1"/>
</dbReference>
<evidence type="ECO:0000259" key="5">
    <source>
        <dbReference type="PROSITE" id="PS50111"/>
    </source>
</evidence>
<comment type="similarity">
    <text evidence="2">Belongs to the methyl-accepting chemotaxis (MCP) protein family.</text>
</comment>
<evidence type="ECO:0000259" key="6">
    <source>
        <dbReference type="PROSITE" id="PS50885"/>
    </source>
</evidence>
<dbReference type="GO" id="GO:0004888">
    <property type="term" value="F:transmembrane signaling receptor activity"/>
    <property type="evidence" value="ECO:0007669"/>
    <property type="project" value="InterPro"/>
</dbReference>
<keyword evidence="4" id="KW-0472">Membrane</keyword>
<keyword evidence="4" id="KW-1133">Transmembrane helix</keyword>
<dbReference type="PROSITE" id="PS50885">
    <property type="entry name" value="HAMP"/>
    <property type="match status" value="1"/>
</dbReference>
<dbReference type="GO" id="GO:0007165">
    <property type="term" value="P:signal transduction"/>
    <property type="evidence" value="ECO:0007669"/>
    <property type="project" value="UniProtKB-KW"/>
</dbReference>
<evidence type="ECO:0000256" key="2">
    <source>
        <dbReference type="ARBA" id="ARBA00029447"/>
    </source>
</evidence>
<dbReference type="SMART" id="SM00283">
    <property type="entry name" value="MA"/>
    <property type="match status" value="1"/>
</dbReference>
<feature type="domain" description="HAMP" evidence="6">
    <location>
        <begin position="211"/>
        <end position="263"/>
    </location>
</feature>
<dbReference type="PANTHER" id="PTHR32089">
    <property type="entry name" value="METHYL-ACCEPTING CHEMOTAXIS PROTEIN MCPB"/>
    <property type="match status" value="1"/>
</dbReference>
<evidence type="ECO:0000256" key="3">
    <source>
        <dbReference type="PROSITE-ProRule" id="PRU00284"/>
    </source>
</evidence>
<evidence type="ECO:0000256" key="1">
    <source>
        <dbReference type="ARBA" id="ARBA00023224"/>
    </source>
</evidence>
<comment type="caution">
    <text evidence="7">The sequence shown here is derived from an EMBL/GenBank/DDBJ whole genome shotgun (WGS) entry which is preliminary data.</text>
</comment>
<dbReference type="SUPFAM" id="SSF58104">
    <property type="entry name" value="Methyl-accepting chemotaxis protein (MCP) signaling domain"/>
    <property type="match status" value="1"/>
</dbReference>
<dbReference type="Proteomes" id="UP000253501">
    <property type="component" value="Unassembled WGS sequence"/>
</dbReference>
<reference evidence="7 8" key="1">
    <citation type="submission" date="2018-04" db="EMBL/GenBank/DDBJ databases">
        <title>Cupriavidus necator CR12 genome sequencing and assembly.</title>
        <authorList>
            <person name="Ben Fekih I."/>
            <person name="Mazhar H.S."/>
            <person name="Bello S.K."/>
            <person name="Rensing C."/>
        </authorList>
    </citation>
    <scope>NUCLEOTIDE SEQUENCE [LARGE SCALE GENOMIC DNA]</scope>
    <source>
        <strain evidence="7 8">CR12</strain>
    </source>
</reference>
<feature type="transmembrane region" description="Helical" evidence="4">
    <location>
        <begin position="6"/>
        <end position="29"/>
    </location>
</feature>
<feature type="transmembrane region" description="Helical" evidence="4">
    <location>
        <begin position="186"/>
        <end position="210"/>
    </location>
</feature>
<dbReference type="Pfam" id="PF00672">
    <property type="entry name" value="HAMP"/>
    <property type="match status" value="1"/>
</dbReference>
<dbReference type="Pfam" id="PF00015">
    <property type="entry name" value="MCPsignal"/>
    <property type="match status" value="1"/>
</dbReference>
<dbReference type="SMART" id="SM00304">
    <property type="entry name" value="HAMP"/>
    <property type="match status" value="1"/>
</dbReference>
<feature type="domain" description="Methyl-accepting transducer" evidence="5">
    <location>
        <begin position="261"/>
        <end position="504"/>
    </location>
</feature>
<gene>
    <name evidence="7" type="ORF">DDK22_19600</name>
</gene>
<dbReference type="CDD" id="cd06225">
    <property type="entry name" value="HAMP"/>
    <property type="match status" value="1"/>
</dbReference>
<dbReference type="PROSITE" id="PS50111">
    <property type="entry name" value="CHEMOTAXIS_TRANSDUC_2"/>
    <property type="match status" value="1"/>
</dbReference>
<protein>
    <submittedName>
        <fullName evidence="7">Methyl-accepting chemotaxis protein</fullName>
    </submittedName>
</protein>
<organism evidence="7 8">
    <name type="scientific">Cupriavidus necator</name>
    <name type="common">Alcaligenes eutrophus</name>
    <name type="synonym">Ralstonia eutropha</name>
    <dbReference type="NCBI Taxonomy" id="106590"/>
    <lineage>
        <taxon>Bacteria</taxon>
        <taxon>Pseudomonadati</taxon>
        <taxon>Pseudomonadota</taxon>
        <taxon>Betaproteobacteria</taxon>
        <taxon>Burkholderiales</taxon>
        <taxon>Burkholderiaceae</taxon>
        <taxon>Cupriavidus</taxon>
    </lineage>
</organism>
<evidence type="ECO:0000313" key="7">
    <source>
        <dbReference type="EMBL" id="RCJ06851.1"/>
    </source>
</evidence>
<dbReference type="AlphaFoldDB" id="A0A367PG31"/>
<dbReference type="GO" id="GO:0006935">
    <property type="term" value="P:chemotaxis"/>
    <property type="evidence" value="ECO:0007669"/>
    <property type="project" value="InterPro"/>
</dbReference>
<dbReference type="InterPro" id="IPR003660">
    <property type="entry name" value="HAMP_dom"/>
</dbReference>
<accession>A0A367PG31</accession>
<dbReference type="InterPro" id="IPR024478">
    <property type="entry name" value="HlyB_4HB_MCP"/>
</dbReference>
<dbReference type="Pfam" id="PF12729">
    <property type="entry name" value="4HB_MCP_1"/>
    <property type="match status" value="1"/>
</dbReference>
<dbReference type="RefSeq" id="WP_114133374.1">
    <property type="nucleotide sequence ID" value="NZ_CP068435.1"/>
</dbReference>
<evidence type="ECO:0000256" key="4">
    <source>
        <dbReference type="SAM" id="Phobius"/>
    </source>
</evidence>
<dbReference type="InterPro" id="IPR004090">
    <property type="entry name" value="Chemotax_Me-accpt_rcpt"/>
</dbReference>